<evidence type="ECO:0000256" key="1">
    <source>
        <dbReference type="ARBA" id="ARBA00022387"/>
    </source>
</evidence>
<dbReference type="Pfam" id="PF12999">
    <property type="entry name" value="PRKCSH-like"/>
    <property type="match status" value="1"/>
</dbReference>
<dbReference type="Gene3D" id="2.40.128.620">
    <property type="match status" value="1"/>
</dbReference>
<feature type="compositionally biased region" description="Acidic residues" evidence="6">
    <location>
        <begin position="287"/>
        <end position="296"/>
    </location>
</feature>
<feature type="compositionally biased region" description="Basic and acidic residues" evidence="6">
    <location>
        <begin position="237"/>
        <end position="259"/>
    </location>
</feature>
<evidence type="ECO:0000256" key="2">
    <source>
        <dbReference type="ARBA" id="ARBA00022729"/>
    </source>
</evidence>
<evidence type="ECO:0000256" key="6">
    <source>
        <dbReference type="SAM" id="MobiDB-lite"/>
    </source>
</evidence>
<sequence>MQALFLLTLLASLVLAHGNSLRGVNPDLASHYSGHGGTFTCISGIPKTIPFARVNDDYCDCPDGSDEPGTSACHNGRFYCRNLGHEPRLLASAFVDDGVCDCCDGADETKGKCQNTCLQAAAVRKEALRGKIQLHEHMLKTKNDYVERARAFKEELQLKAPTIEEDIARQQAEVQNLNAEVTRLEEEEAARQAEIAAANQAAEEARRAEEAQQTAVQAEESGSGQGEDAESANTVDSHAEEVRGESQGEREETPEERGRRIASQWTNDPEAAAVEGQTEEHLNADDSGGDDDDGDEEGHYDGTMDDDTEGHFDYPDAGAEHTEYHAEGHHRQQRPDPSSPLGLARTAAFTAARQLQQLQKDRENIGTFLNRPIDFGPDDIFLALANKCFSSYQTRWTYEVCMFDKAVQKEGHSNSVTVGRWYGFSEDYKVMYFSGGDECWNVGPRSMTVYLSCGLDERLSDGEEPSTCAYSAKMTTPAVCTQAELEELQQQMVNLEAFENEVRAQIMKDEL</sequence>
<evidence type="ECO:0000256" key="5">
    <source>
        <dbReference type="SAM" id="Coils"/>
    </source>
</evidence>
<dbReference type="InterPro" id="IPR028146">
    <property type="entry name" value="PRKCSH_N"/>
</dbReference>
<gene>
    <name evidence="9" type="ORF">Vafri_3043</name>
</gene>
<comment type="caution">
    <text evidence="9">The sequence shown here is derived from an EMBL/GenBank/DDBJ whole genome shotgun (WGS) entry which is preliminary data.</text>
</comment>
<feature type="coiled-coil region" evidence="5">
    <location>
        <begin position="478"/>
        <end position="505"/>
    </location>
</feature>
<dbReference type="SUPFAM" id="SSF50911">
    <property type="entry name" value="Mannose 6-phosphate receptor domain"/>
    <property type="match status" value="1"/>
</dbReference>
<evidence type="ECO:0000259" key="8">
    <source>
        <dbReference type="PROSITE" id="PS51914"/>
    </source>
</evidence>
<evidence type="ECO:0000256" key="3">
    <source>
        <dbReference type="ARBA" id="ARBA00022824"/>
    </source>
</evidence>
<keyword evidence="2 7" id="KW-0732">Signal</keyword>
<feature type="compositionally biased region" description="Low complexity" evidence="6">
    <location>
        <begin position="192"/>
        <end position="202"/>
    </location>
</feature>
<feature type="domain" description="MRH" evidence="8">
    <location>
        <begin position="386"/>
        <end position="482"/>
    </location>
</feature>
<dbReference type="InterPro" id="IPR009011">
    <property type="entry name" value="Man6P_isomerase_rcpt-bd_dom_sf"/>
</dbReference>
<feature type="chain" id="PRO_5035281467" description="Glucosidase 2 subunit beta" evidence="7">
    <location>
        <begin position="19"/>
        <end position="511"/>
    </location>
</feature>
<dbReference type="SUPFAM" id="SSF57424">
    <property type="entry name" value="LDL receptor-like module"/>
    <property type="match status" value="1"/>
</dbReference>
<dbReference type="PROSITE" id="PS51914">
    <property type="entry name" value="MRH"/>
    <property type="match status" value="1"/>
</dbReference>
<dbReference type="EMBL" id="BNCO01000003">
    <property type="protein sequence ID" value="GIL45932.1"/>
    <property type="molecule type" value="Genomic_DNA"/>
</dbReference>
<proteinExistence type="predicted"/>
<reference evidence="9" key="1">
    <citation type="journal article" date="2021" name="Proc. Natl. Acad. Sci. U.S.A.">
        <title>Three genomes in the algal genus Volvox reveal the fate of a haploid sex-determining region after a transition to homothallism.</title>
        <authorList>
            <person name="Yamamoto K."/>
            <person name="Hamaji T."/>
            <person name="Kawai-Toyooka H."/>
            <person name="Matsuzaki R."/>
            <person name="Takahashi F."/>
            <person name="Nishimura Y."/>
            <person name="Kawachi M."/>
            <person name="Noguchi H."/>
            <person name="Minakuchi Y."/>
            <person name="Umen J.G."/>
            <person name="Toyoda A."/>
            <person name="Nozaki H."/>
        </authorList>
    </citation>
    <scope>NUCLEOTIDE SEQUENCE</scope>
    <source>
        <strain evidence="9">NIES-3780</strain>
    </source>
</reference>
<evidence type="ECO:0000313" key="10">
    <source>
        <dbReference type="Proteomes" id="UP000747399"/>
    </source>
</evidence>
<accession>A0A8J4AR54</accession>
<dbReference type="AlphaFoldDB" id="A0A8J4AR54"/>
<dbReference type="Gene3D" id="2.70.130.10">
    <property type="entry name" value="Mannose-6-phosphate receptor binding domain"/>
    <property type="match status" value="1"/>
</dbReference>
<dbReference type="PANTHER" id="PTHR12630:SF1">
    <property type="entry name" value="GLUCOSIDASE 2 SUBUNIT BETA"/>
    <property type="match status" value="1"/>
</dbReference>
<feature type="compositionally biased region" description="Low complexity" evidence="6">
    <location>
        <begin position="211"/>
        <end position="220"/>
    </location>
</feature>
<dbReference type="InterPro" id="IPR036607">
    <property type="entry name" value="PRKCSH"/>
</dbReference>
<dbReference type="InterPro" id="IPR036055">
    <property type="entry name" value="LDL_receptor-like_sf"/>
</dbReference>
<keyword evidence="4" id="KW-1015">Disulfide bond</keyword>
<evidence type="ECO:0000313" key="9">
    <source>
        <dbReference type="EMBL" id="GIL45932.1"/>
    </source>
</evidence>
<dbReference type="InterPro" id="IPR039794">
    <property type="entry name" value="Gtb1-like"/>
</dbReference>
<dbReference type="PANTHER" id="PTHR12630">
    <property type="entry name" value="N-LINKED OLIGOSACCHARIDE PROCESSING"/>
    <property type="match status" value="1"/>
</dbReference>
<protein>
    <recommendedName>
        <fullName evidence="1">Glucosidase 2 subunit beta</fullName>
    </recommendedName>
</protein>
<dbReference type="Pfam" id="PF13015">
    <property type="entry name" value="PRKCSH_1"/>
    <property type="match status" value="1"/>
</dbReference>
<organism evidence="9 10">
    <name type="scientific">Volvox africanus</name>
    <dbReference type="NCBI Taxonomy" id="51714"/>
    <lineage>
        <taxon>Eukaryota</taxon>
        <taxon>Viridiplantae</taxon>
        <taxon>Chlorophyta</taxon>
        <taxon>core chlorophytes</taxon>
        <taxon>Chlorophyceae</taxon>
        <taxon>CS clade</taxon>
        <taxon>Chlamydomonadales</taxon>
        <taxon>Volvocaceae</taxon>
        <taxon>Volvox</taxon>
    </lineage>
</organism>
<name>A0A8J4AR54_9CHLO</name>
<feature type="region of interest" description="Disordered" evidence="6">
    <location>
        <begin position="192"/>
        <end position="317"/>
    </location>
</feature>
<dbReference type="InterPro" id="IPR044865">
    <property type="entry name" value="MRH_dom"/>
</dbReference>
<evidence type="ECO:0000256" key="7">
    <source>
        <dbReference type="SAM" id="SignalP"/>
    </source>
</evidence>
<evidence type="ECO:0000256" key="4">
    <source>
        <dbReference type="ARBA" id="ARBA00023157"/>
    </source>
</evidence>
<keyword evidence="10" id="KW-1185">Reference proteome</keyword>
<keyword evidence="5" id="KW-0175">Coiled coil</keyword>
<dbReference type="GO" id="GO:0006491">
    <property type="term" value="P:N-glycan processing"/>
    <property type="evidence" value="ECO:0007669"/>
    <property type="project" value="TreeGrafter"/>
</dbReference>
<feature type="signal peptide" evidence="7">
    <location>
        <begin position="1"/>
        <end position="18"/>
    </location>
</feature>
<dbReference type="GO" id="GO:0017177">
    <property type="term" value="C:glucosidase II complex"/>
    <property type="evidence" value="ECO:0007669"/>
    <property type="project" value="TreeGrafter"/>
</dbReference>
<dbReference type="Proteomes" id="UP000747399">
    <property type="component" value="Unassembled WGS sequence"/>
</dbReference>
<keyword evidence="3" id="KW-0256">Endoplasmic reticulum</keyword>